<gene>
    <name evidence="2" type="ORF">BLA29_011528</name>
</gene>
<evidence type="ECO:0000256" key="1">
    <source>
        <dbReference type="SAM" id="Phobius"/>
    </source>
</evidence>
<accession>A0A1Y3APD0</accession>
<sequence length="95" mass="10989">MPLFRQPLLTEDPRYRYIVTLCNYFLASLFLGMVVLLSGVMLMTYVEQKKNQDEYDHEKASFARILGIILLIGGCLFLLISFIVFIVASIMYVRT</sequence>
<keyword evidence="3" id="KW-1185">Reference proteome</keyword>
<keyword evidence="1" id="KW-0812">Transmembrane</keyword>
<reference evidence="2 3" key="1">
    <citation type="submission" date="2017-03" db="EMBL/GenBank/DDBJ databases">
        <title>Genome Survey of Euroglyphus maynei.</title>
        <authorList>
            <person name="Arlian L.G."/>
            <person name="Morgan M.S."/>
            <person name="Rider S.D."/>
        </authorList>
    </citation>
    <scope>NUCLEOTIDE SEQUENCE [LARGE SCALE GENOMIC DNA]</scope>
    <source>
        <strain evidence="2">Arlian Lab</strain>
        <tissue evidence="2">Whole body</tissue>
    </source>
</reference>
<evidence type="ECO:0000313" key="3">
    <source>
        <dbReference type="Proteomes" id="UP000194236"/>
    </source>
</evidence>
<keyword evidence="1" id="KW-1133">Transmembrane helix</keyword>
<protein>
    <submittedName>
        <fullName evidence="2">Uncharacterized protein</fullName>
    </submittedName>
</protein>
<comment type="caution">
    <text evidence="2">The sequence shown here is derived from an EMBL/GenBank/DDBJ whole genome shotgun (WGS) entry which is preliminary data.</text>
</comment>
<organism evidence="2 3">
    <name type="scientific">Euroglyphus maynei</name>
    <name type="common">Mayne's house dust mite</name>
    <dbReference type="NCBI Taxonomy" id="6958"/>
    <lineage>
        <taxon>Eukaryota</taxon>
        <taxon>Metazoa</taxon>
        <taxon>Ecdysozoa</taxon>
        <taxon>Arthropoda</taxon>
        <taxon>Chelicerata</taxon>
        <taxon>Arachnida</taxon>
        <taxon>Acari</taxon>
        <taxon>Acariformes</taxon>
        <taxon>Sarcoptiformes</taxon>
        <taxon>Astigmata</taxon>
        <taxon>Psoroptidia</taxon>
        <taxon>Analgoidea</taxon>
        <taxon>Pyroglyphidae</taxon>
        <taxon>Pyroglyphinae</taxon>
        <taxon>Euroglyphus</taxon>
    </lineage>
</organism>
<dbReference type="Proteomes" id="UP000194236">
    <property type="component" value="Unassembled WGS sequence"/>
</dbReference>
<proteinExistence type="predicted"/>
<dbReference type="EMBL" id="MUJZ01068390">
    <property type="protein sequence ID" value="OTF69877.1"/>
    <property type="molecule type" value="Genomic_DNA"/>
</dbReference>
<feature type="non-terminal residue" evidence="2">
    <location>
        <position position="95"/>
    </location>
</feature>
<name>A0A1Y3APD0_EURMA</name>
<keyword evidence="1" id="KW-0472">Membrane</keyword>
<feature type="transmembrane region" description="Helical" evidence="1">
    <location>
        <begin position="21"/>
        <end position="45"/>
    </location>
</feature>
<evidence type="ECO:0000313" key="2">
    <source>
        <dbReference type="EMBL" id="OTF69877.1"/>
    </source>
</evidence>
<dbReference type="AlphaFoldDB" id="A0A1Y3APD0"/>
<feature type="transmembrane region" description="Helical" evidence="1">
    <location>
        <begin position="65"/>
        <end position="93"/>
    </location>
</feature>